<dbReference type="GO" id="GO:0015473">
    <property type="term" value="F:fimbrial usher porin activity"/>
    <property type="evidence" value="ECO:0007669"/>
    <property type="project" value="InterPro"/>
</dbReference>
<comment type="subcellular location">
    <subcellularLocation>
        <location evidence="1 9">Cell outer membrane</location>
        <topology evidence="1 9">Multi-pass membrane protein</topology>
    </subcellularLocation>
</comment>
<evidence type="ECO:0000256" key="6">
    <source>
        <dbReference type="ARBA" id="ARBA00022729"/>
    </source>
</evidence>
<evidence type="ECO:0000256" key="1">
    <source>
        <dbReference type="ARBA" id="ARBA00004571"/>
    </source>
</evidence>
<sequence length="848" mass="89322">MIATALLSAPHAFAATSDNVTASSAPLMFNPAFLRGTGTAIDVSKFARTSPLAAGTYRVDLYVNNLFVERGDVAFTDVAGGDVARPCFTRAMLDHYGVNVSTLSPADQADACIDVAEAIKNATASYDSATYRLDLSIPQVALRQSARGQVDPSRWDSGETALTLNYNANTYHSTGENGSSSQTYLGLETGLNAGDWRLRNRGSMQWNHSGDTSTRTWTNLDTYAQRDITGWRSQLTLGDSHTSGEYFDSVGVRGVQLSSDDRMLPDSLRGYAPVIRGTANSNARVTVRQNNQVIYETTVAPGAFEITDLNPTGYGGDLVVTVTEADGSQQSYSVANSAVPQSLRPGVTRYAVSAGQVRNDNLLQSPYLAQFGMQRGLTNLLTGYGAAGATNQGYVTVMGGAALNTSWGAVGFDVTGASTQLPGTATQRGLSMRTSYSKTVADTGTTMGLAAYRYSTQGYFGLNDAITAYDTIKRGSGTLDSYQRPRNRFELNLNQSIGKGQIYVNGSVQNYWQQSGSNANYQAGYSNTYHGVAYSVSAQRTDDGFGKKDNRVYLSMSLPLNFGTHSQTLYSSVGYGKDSGTTAQTSLSGTALENAALSYGVNANYNSTTTTSVGVNAQYASAVTTLNGSVSHSSGYTQVSAGATGGLVVHRGGVTLSPRNLDAVALVHAPGAEGAQINGLAGVQVDQFGYALVPDLVPYRSNAVTLDPKNLTGDVEFKSTRGEVVPRAGAVSRIEFETVSGRTVIIHTVLADGRPAPFGASVLDDSGANVGVVGQGGTVFTRGIADKGVLTLQLSEGKACRISYQLDPKQLGKAPQTAKSGFATLEARCVPQTEATVVATAGSFLTDR</sequence>
<evidence type="ECO:0000256" key="7">
    <source>
        <dbReference type="ARBA" id="ARBA00023136"/>
    </source>
</evidence>
<dbReference type="FunFam" id="2.60.40.3110:FF:000001">
    <property type="entry name" value="Putative fimbrial outer membrane usher"/>
    <property type="match status" value="1"/>
</dbReference>
<evidence type="ECO:0000256" key="3">
    <source>
        <dbReference type="ARBA" id="ARBA00022448"/>
    </source>
</evidence>
<dbReference type="InterPro" id="IPR025949">
    <property type="entry name" value="PapC-like_C"/>
</dbReference>
<dbReference type="PANTHER" id="PTHR30451:SF20">
    <property type="entry name" value="FIMBRIAE USHER"/>
    <property type="match status" value="1"/>
</dbReference>
<dbReference type="Pfam" id="PF13953">
    <property type="entry name" value="PapC_C"/>
    <property type="match status" value="1"/>
</dbReference>
<name>A0A840RHM8_9NEIS</name>
<dbReference type="Proteomes" id="UP000543030">
    <property type="component" value="Unassembled WGS sequence"/>
</dbReference>
<comment type="caution">
    <text evidence="12">The sequence shown here is derived from an EMBL/GenBank/DDBJ whole genome shotgun (WGS) entry which is preliminary data.</text>
</comment>
<evidence type="ECO:0000256" key="9">
    <source>
        <dbReference type="RuleBase" id="RU003884"/>
    </source>
</evidence>
<keyword evidence="4" id="KW-1134">Transmembrane beta strand</keyword>
<dbReference type="InterPro" id="IPR025885">
    <property type="entry name" value="PapC_N"/>
</dbReference>
<evidence type="ECO:0000313" key="12">
    <source>
        <dbReference type="EMBL" id="MBB5191772.1"/>
    </source>
</evidence>
<evidence type="ECO:0000256" key="8">
    <source>
        <dbReference type="ARBA" id="ARBA00023237"/>
    </source>
</evidence>
<evidence type="ECO:0000259" key="10">
    <source>
        <dbReference type="Pfam" id="PF13953"/>
    </source>
</evidence>
<dbReference type="GO" id="GO:0009297">
    <property type="term" value="P:pilus assembly"/>
    <property type="evidence" value="ECO:0007669"/>
    <property type="project" value="InterPro"/>
</dbReference>
<dbReference type="PANTHER" id="PTHR30451">
    <property type="entry name" value="OUTER MEMBRANE USHER PROTEIN"/>
    <property type="match status" value="1"/>
</dbReference>
<evidence type="ECO:0000256" key="4">
    <source>
        <dbReference type="ARBA" id="ARBA00022452"/>
    </source>
</evidence>
<gene>
    <name evidence="12" type="ORF">HNQ50_002502</name>
</gene>
<dbReference type="InterPro" id="IPR037224">
    <property type="entry name" value="PapC_N_sf"/>
</dbReference>
<dbReference type="RefSeq" id="WP_184101086.1">
    <property type="nucleotide sequence ID" value="NZ_JACHHN010000004.1"/>
</dbReference>
<comment type="similarity">
    <text evidence="2 9">Belongs to the fimbrial export usher family.</text>
</comment>
<proteinExistence type="inferred from homology"/>
<keyword evidence="6" id="KW-0732">Signal</keyword>
<dbReference type="EMBL" id="JACHHN010000004">
    <property type="protein sequence ID" value="MBB5191772.1"/>
    <property type="molecule type" value="Genomic_DNA"/>
</dbReference>
<keyword evidence="3 9" id="KW-0813">Transport</keyword>
<dbReference type="Gene3D" id="2.60.40.2070">
    <property type="match status" value="1"/>
</dbReference>
<dbReference type="InterPro" id="IPR043142">
    <property type="entry name" value="PapC-like_C_sf"/>
</dbReference>
<reference evidence="12 13" key="1">
    <citation type="submission" date="2020-08" db="EMBL/GenBank/DDBJ databases">
        <title>Genomic Encyclopedia of Type Strains, Phase IV (KMG-IV): sequencing the most valuable type-strain genomes for metagenomic binning, comparative biology and taxonomic classification.</title>
        <authorList>
            <person name="Goeker M."/>
        </authorList>
    </citation>
    <scope>NUCLEOTIDE SEQUENCE [LARGE SCALE GENOMIC DNA]</scope>
    <source>
        <strain evidence="12 13">DSM 18233</strain>
    </source>
</reference>
<evidence type="ECO:0000313" key="13">
    <source>
        <dbReference type="Proteomes" id="UP000543030"/>
    </source>
</evidence>
<dbReference type="AlphaFoldDB" id="A0A840RHM8"/>
<evidence type="ECO:0000256" key="2">
    <source>
        <dbReference type="ARBA" id="ARBA00008064"/>
    </source>
</evidence>
<dbReference type="Gene3D" id="2.60.40.3110">
    <property type="match status" value="1"/>
</dbReference>
<dbReference type="GO" id="GO:0009279">
    <property type="term" value="C:cell outer membrane"/>
    <property type="evidence" value="ECO:0007669"/>
    <property type="project" value="UniProtKB-SubCell"/>
</dbReference>
<protein>
    <submittedName>
        <fullName evidence="12">Outer membrane usher protein</fullName>
    </submittedName>
</protein>
<keyword evidence="8 9" id="KW-0998">Cell outer membrane</keyword>
<evidence type="ECO:0000259" key="11">
    <source>
        <dbReference type="Pfam" id="PF13954"/>
    </source>
</evidence>
<organism evidence="12 13">
    <name type="scientific">Silvimonas terrae</name>
    <dbReference type="NCBI Taxonomy" id="300266"/>
    <lineage>
        <taxon>Bacteria</taxon>
        <taxon>Pseudomonadati</taxon>
        <taxon>Pseudomonadota</taxon>
        <taxon>Betaproteobacteria</taxon>
        <taxon>Neisseriales</taxon>
        <taxon>Chitinibacteraceae</taxon>
        <taxon>Silvimonas</taxon>
    </lineage>
</organism>
<keyword evidence="7 9" id="KW-0472">Membrane</keyword>
<keyword evidence="13" id="KW-1185">Reference proteome</keyword>
<keyword evidence="5 9" id="KW-0812">Transmembrane</keyword>
<dbReference type="SUPFAM" id="SSF141729">
    <property type="entry name" value="FimD N-terminal domain-like"/>
    <property type="match status" value="1"/>
</dbReference>
<dbReference type="Pfam" id="PF13954">
    <property type="entry name" value="PapC_N"/>
    <property type="match status" value="1"/>
</dbReference>
<dbReference type="PROSITE" id="PS01151">
    <property type="entry name" value="FIMBRIAL_USHER"/>
    <property type="match status" value="1"/>
</dbReference>
<accession>A0A840RHM8</accession>
<dbReference type="Gene3D" id="2.60.40.2610">
    <property type="entry name" value="Outer membrane usher protein FimD, plug domain"/>
    <property type="match status" value="1"/>
</dbReference>
<dbReference type="InterPro" id="IPR000015">
    <property type="entry name" value="Fimb_usher"/>
</dbReference>
<dbReference type="Pfam" id="PF00577">
    <property type="entry name" value="Usher"/>
    <property type="match status" value="1"/>
</dbReference>
<evidence type="ECO:0000256" key="5">
    <source>
        <dbReference type="ARBA" id="ARBA00022692"/>
    </source>
</evidence>
<dbReference type="InterPro" id="IPR042186">
    <property type="entry name" value="FimD_plug_dom"/>
</dbReference>
<dbReference type="InterPro" id="IPR018030">
    <property type="entry name" value="Fimbrial_membr_usher_CS"/>
</dbReference>
<feature type="domain" description="PapC-like C-terminal" evidence="10">
    <location>
        <begin position="746"/>
        <end position="807"/>
    </location>
</feature>
<keyword evidence="9" id="KW-1029">Fimbrium biogenesis</keyword>
<dbReference type="Gene3D" id="3.10.20.410">
    <property type="match status" value="1"/>
</dbReference>
<feature type="domain" description="PapC N-terminal" evidence="11">
    <location>
        <begin position="29"/>
        <end position="169"/>
    </location>
</feature>